<name>A0A2R8CFI7_9RHOB</name>
<dbReference type="OrthoDB" id="7827050at2"/>
<dbReference type="EMBL" id="ONZG01000017">
    <property type="protein sequence ID" value="SPJ31166.1"/>
    <property type="molecule type" value="Genomic_DNA"/>
</dbReference>
<dbReference type="Proteomes" id="UP000244898">
    <property type="component" value="Unassembled WGS sequence"/>
</dbReference>
<evidence type="ECO:0000256" key="1">
    <source>
        <dbReference type="ARBA" id="ARBA00009986"/>
    </source>
</evidence>
<dbReference type="Pfam" id="PF00171">
    <property type="entry name" value="Aldedh"/>
    <property type="match status" value="1"/>
</dbReference>
<dbReference type="SUPFAM" id="SSF53720">
    <property type="entry name" value="ALDH-like"/>
    <property type="match status" value="1"/>
</dbReference>
<dbReference type="PROSITE" id="PS00070">
    <property type="entry name" value="ALDEHYDE_DEHYDR_CYS"/>
    <property type="match status" value="1"/>
</dbReference>
<comment type="similarity">
    <text evidence="1 4">Belongs to the aldehyde dehydrogenase family.</text>
</comment>
<proteinExistence type="inferred from homology"/>
<reference evidence="7" key="1">
    <citation type="submission" date="2018-03" db="EMBL/GenBank/DDBJ databases">
        <authorList>
            <person name="Rodrigo-Torres L."/>
            <person name="Arahal R. D."/>
            <person name="Lucena T."/>
        </authorList>
    </citation>
    <scope>NUCLEOTIDE SEQUENCE [LARGE SCALE GENOMIC DNA]</scope>
    <source>
        <strain evidence="7">CECT 7615</strain>
    </source>
</reference>
<dbReference type="FunFam" id="3.40.309.10:FF:000012">
    <property type="entry name" value="Betaine aldehyde dehydrogenase"/>
    <property type="match status" value="1"/>
</dbReference>
<evidence type="ECO:0000256" key="2">
    <source>
        <dbReference type="ARBA" id="ARBA00023002"/>
    </source>
</evidence>
<dbReference type="FunFam" id="3.40.605.10:FF:000007">
    <property type="entry name" value="NAD/NADP-dependent betaine aldehyde dehydrogenase"/>
    <property type="match status" value="1"/>
</dbReference>
<feature type="domain" description="Aldehyde dehydrogenase" evidence="5">
    <location>
        <begin position="32"/>
        <end position="482"/>
    </location>
</feature>
<gene>
    <name evidence="6" type="primary">gbsA</name>
    <name evidence="6" type="ORF">TRM7615_04707</name>
</gene>
<protein>
    <submittedName>
        <fullName evidence="6">Betaine aldehyde dehydrogenase</fullName>
        <ecNumber evidence="6">1.2.1.8</ecNumber>
    </submittedName>
</protein>
<keyword evidence="7" id="KW-1185">Reference proteome</keyword>
<dbReference type="PROSITE" id="PS00687">
    <property type="entry name" value="ALDEHYDE_DEHYDR_GLU"/>
    <property type="match status" value="1"/>
</dbReference>
<dbReference type="InterPro" id="IPR015590">
    <property type="entry name" value="Aldehyde_DH_dom"/>
</dbReference>
<accession>A0A2R8CFI7</accession>
<keyword evidence="2 4" id="KW-0560">Oxidoreductase</keyword>
<dbReference type="PANTHER" id="PTHR11699">
    <property type="entry name" value="ALDEHYDE DEHYDROGENASE-RELATED"/>
    <property type="match status" value="1"/>
</dbReference>
<dbReference type="EC" id="1.2.1.8" evidence="6"/>
<dbReference type="InterPro" id="IPR029510">
    <property type="entry name" value="Ald_DH_CS_GLU"/>
</dbReference>
<dbReference type="InterPro" id="IPR016160">
    <property type="entry name" value="Ald_DH_CS_CYS"/>
</dbReference>
<sequence>MMAGLQYPFDLDPLPDAVIGGVGHAGGGLSRQLVDPAARISFAEVRDASLAQIDQSVLTAQTARRPWADTPPAQRAQVLMALADLIAAHVDELAAVECVNVGKPLSQARRDVLRAAGYYRFYAGACDKLNGDTIPLGPDQTAVTLLEPVGVTAHILPWNYPISTLARGVAPALAAGATVVAKPAELTPLSTLMVAKLALEVGVPDGAFNVICGAGEVGEALAAHPNVAHVTFTGSTETGRRVMQAASGPVAGVTLELGGKSPVVVWPDADLDAAAKGIARGIFFNAGQVCAAGSRLLCHADIHDAVVERVVQQAREMTMGHGLTDPDLGPLISEAQFARVEGFVSRALADGLTCVTGGQRAHVPDCPLGLFYEPTVFTRVPETSDIAQIEVFGPVLITQTFETEEDALRLANGTPFGLVAGIYTADTGRAMRFARRVEAGQVFVNGFLQGGDTVPFGGVKHSGIGREKGVSGLRAYLAEKSIVLSHGETS</sequence>
<evidence type="ECO:0000313" key="7">
    <source>
        <dbReference type="Proteomes" id="UP000244898"/>
    </source>
</evidence>
<dbReference type="AlphaFoldDB" id="A0A2R8CFI7"/>
<organism evidence="6 7">
    <name type="scientific">Falsiruegeria mediterranea M17</name>
    <dbReference type="NCBI Taxonomy" id="1200281"/>
    <lineage>
        <taxon>Bacteria</taxon>
        <taxon>Pseudomonadati</taxon>
        <taxon>Pseudomonadota</taxon>
        <taxon>Alphaproteobacteria</taxon>
        <taxon>Rhodobacterales</taxon>
        <taxon>Roseobacteraceae</taxon>
        <taxon>Falsiruegeria</taxon>
    </lineage>
</organism>
<dbReference type="InterPro" id="IPR016163">
    <property type="entry name" value="Ald_DH_C"/>
</dbReference>
<evidence type="ECO:0000259" key="5">
    <source>
        <dbReference type="Pfam" id="PF00171"/>
    </source>
</evidence>
<dbReference type="GO" id="GO:0008802">
    <property type="term" value="F:betaine-aldehyde dehydrogenase (NAD+) activity"/>
    <property type="evidence" value="ECO:0007669"/>
    <property type="project" value="UniProtKB-EC"/>
</dbReference>
<feature type="active site" evidence="3">
    <location>
        <position position="256"/>
    </location>
</feature>
<dbReference type="RefSeq" id="WP_108792330.1">
    <property type="nucleotide sequence ID" value="NZ_ONZG01000017.1"/>
</dbReference>
<dbReference type="InterPro" id="IPR016161">
    <property type="entry name" value="Ald_DH/histidinol_DH"/>
</dbReference>
<evidence type="ECO:0000256" key="3">
    <source>
        <dbReference type="PROSITE-ProRule" id="PRU10007"/>
    </source>
</evidence>
<dbReference type="Gene3D" id="3.40.309.10">
    <property type="entry name" value="Aldehyde Dehydrogenase, Chain A, domain 2"/>
    <property type="match status" value="1"/>
</dbReference>
<dbReference type="Gene3D" id="3.40.605.10">
    <property type="entry name" value="Aldehyde Dehydrogenase, Chain A, domain 1"/>
    <property type="match status" value="1"/>
</dbReference>
<dbReference type="InterPro" id="IPR016162">
    <property type="entry name" value="Ald_DH_N"/>
</dbReference>
<evidence type="ECO:0000313" key="6">
    <source>
        <dbReference type="EMBL" id="SPJ31166.1"/>
    </source>
</evidence>
<evidence type="ECO:0000256" key="4">
    <source>
        <dbReference type="RuleBase" id="RU003345"/>
    </source>
</evidence>